<accession>A0A2A5SYE6</accession>
<proteinExistence type="predicted"/>
<dbReference type="EMBL" id="JXKC01000001">
    <property type="protein sequence ID" value="PCS20959.1"/>
    <property type="molecule type" value="Genomic_DNA"/>
</dbReference>
<evidence type="ECO:0000313" key="1">
    <source>
        <dbReference type="EMBL" id="PCS20959.1"/>
    </source>
</evidence>
<name>A0A2A5SYE6_LACLC</name>
<evidence type="ECO:0000313" key="2">
    <source>
        <dbReference type="Proteomes" id="UP000218711"/>
    </source>
</evidence>
<gene>
    <name evidence="1" type="ORF">RU92_GL000607</name>
</gene>
<protein>
    <submittedName>
        <fullName evidence="1">Uncharacterized protein</fullName>
    </submittedName>
</protein>
<sequence>MSIVFDIYSLYSNKKLIKFVIFAHIIFINRNIKNKCHLAFLDTKKPL</sequence>
<reference evidence="1 2" key="1">
    <citation type="submission" date="2014-12" db="EMBL/GenBank/DDBJ databases">
        <title>Draft genome sequences of 10 type strains of Lactococcus.</title>
        <authorList>
            <person name="Sun Z."/>
            <person name="Zhong Z."/>
            <person name="Liu W."/>
            <person name="Zhang W."/>
            <person name="Zhang H."/>
        </authorList>
    </citation>
    <scope>NUCLEOTIDE SEQUENCE [LARGE SCALE GENOMIC DNA]</scope>
    <source>
        <strain evidence="1 2">DSM 21502</strain>
    </source>
</reference>
<comment type="caution">
    <text evidence="1">The sequence shown here is derived from an EMBL/GenBank/DDBJ whole genome shotgun (WGS) entry which is preliminary data.</text>
</comment>
<dbReference type="AlphaFoldDB" id="A0A2A5SYE6"/>
<organism evidence="1 2">
    <name type="scientific">Lactococcus cremoris subsp. tructae</name>
    <dbReference type="NCBI Taxonomy" id="542833"/>
    <lineage>
        <taxon>Bacteria</taxon>
        <taxon>Bacillati</taxon>
        <taxon>Bacillota</taxon>
        <taxon>Bacilli</taxon>
        <taxon>Lactobacillales</taxon>
        <taxon>Streptococcaceae</taxon>
        <taxon>Lactococcus</taxon>
    </lineage>
</organism>
<dbReference type="Proteomes" id="UP000218711">
    <property type="component" value="Unassembled WGS sequence"/>
</dbReference>